<evidence type="ECO:0000313" key="2">
    <source>
        <dbReference type="EMBL" id="NML73054.1"/>
    </source>
</evidence>
<feature type="compositionally biased region" description="Low complexity" evidence="1">
    <location>
        <begin position="217"/>
        <end position="243"/>
    </location>
</feature>
<protein>
    <submittedName>
        <fullName evidence="2">DUF930 domain-containing protein</fullName>
    </submittedName>
</protein>
<evidence type="ECO:0000256" key="1">
    <source>
        <dbReference type="SAM" id="MobiDB-lite"/>
    </source>
</evidence>
<dbReference type="Pfam" id="PF06059">
    <property type="entry name" value="DUF930"/>
    <property type="match status" value="1"/>
</dbReference>
<feature type="compositionally biased region" description="Pro residues" evidence="1">
    <location>
        <begin position="75"/>
        <end position="93"/>
    </location>
</feature>
<feature type="compositionally biased region" description="Basic and acidic residues" evidence="1">
    <location>
        <begin position="55"/>
        <end position="74"/>
    </location>
</feature>
<dbReference type="Proteomes" id="UP000541470">
    <property type="component" value="Unassembled WGS sequence"/>
</dbReference>
<feature type="compositionally biased region" description="Basic and acidic residues" evidence="1">
    <location>
        <begin position="164"/>
        <end position="176"/>
    </location>
</feature>
<dbReference type="AlphaFoldDB" id="A0A7Y0ATC6"/>
<evidence type="ECO:0000313" key="3">
    <source>
        <dbReference type="Proteomes" id="UP000541470"/>
    </source>
</evidence>
<dbReference type="RefSeq" id="WP_169587061.1">
    <property type="nucleotide sequence ID" value="NZ_JABBGK010000001.1"/>
</dbReference>
<reference evidence="2 3" key="1">
    <citation type="submission" date="2020-04" db="EMBL/GenBank/DDBJ databases">
        <title>Rhizobium sp. S-51 isolated from soil.</title>
        <authorList>
            <person name="Dahal R.H."/>
        </authorList>
    </citation>
    <scope>NUCLEOTIDE SEQUENCE [LARGE SCALE GENOMIC DNA]</scope>
    <source>
        <strain evidence="2 3">S-51</strain>
    </source>
</reference>
<feature type="compositionally biased region" description="Low complexity" evidence="1">
    <location>
        <begin position="145"/>
        <end position="154"/>
    </location>
</feature>
<accession>A0A7Y0ATC6</accession>
<gene>
    <name evidence="2" type="ORF">HHL25_02830</name>
</gene>
<feature type="region of interest" description="Disordered" evidence="1">
    <location>
        <begin position="41"/>
        <end position="246"/>
    </location>
</feature>
<comment type="caution">
    <text evidence="2">The sequence shown here is derived from an EMBL/GenBank/DDBJ whole genome shotgun (WGS) entry which is preliminary data.</text>
</comment>
<proteinExistence type="predicted"/>
<dbReference type="EMBL" id="JABBGK010000001">
    <property type="protein sequence ID" value="NML73054.1"/>
    <property type="molecule type" value="Genomic_DNA"/>
</dbReference>
<feature type="compositionally biased region" description="Basic and acidic residues" evidence="1">
    <location>
        <begin position="124"/>
        <end position="144"/>
    </location>
</feature>
<organism evidence="2 3">
    <name type="scientific">Rhizobium terricola</name>
    <dbReference type="NCBI Taxonomy" id="2728849"/>
    <lineage>
        <taxon>Bacteria</taxon>
        <taxon>Pseudomonadati</taxon>
        <taxon>Pseudomonadota</taxon>
        <taxon>Alphaproteobacteria</taxon>
        <taxon>Hyphomicrobiales</taxon>
        <taxon>Rhizobiaceae</taxon>
        <taxon>Rhizobium/Agrobacterium group</taxon>
        <taxon>Rhizobium</taxon>
    </lineage>
</organism>
<dbReference type="InterPro" id="IPR009273">
    <property type="entry name" value="DUF930"/>
</dbReference>
<name>A0A7Y0ATC6_9HYPH</name>
<keyword evidence="3" id="KW-1185">Reference proteome</keyword>
<sequence length="364" mass="39534">MRDIFTKIWKRLNKGLAVSLLLHLVVFAAFFVNLPETIEQPEPEESVAVEIVPPPEEKPPEPPPEEKPAEEAKAEPPPPPPPPLPLPLPPEKVPTPQERPPEQPPAEEQAKTQPLPGMSPVFEFGDKNSGPREDRSGDAAREAAEAPVETPTEADNPPVTTEAAKTEAPETAETKAPEGQPLPDDIALPEVDTGANGPAGDGVALKDKPAETSIALTEATPAQKPAAAAAQASAAKPTDAKAQSPLKEVKTLYSENLSGDQAAMTAMADIPRPERADQLCVTELREQLRHSARPYGLELLPSFQLKQGTVLDVQRAAFRADGQWYELRFRCELDQDVTRVVNFAFEVGRPVPKSEWKRRGFPEF</sequence>